<feature type="compositionally biased region" description="Basic and acidic residues" evidence="2">
    <location>
        <begin position="93"/>
        <end position="142"/>
    </location>
</feature>
<dbReference type="OrthoDB" id="9806939at2"/>
<proteinExistence type="inferred from homology"/>
<dbReference type="GO" id="GO:0015562">
    <property type="term" value="F:efflux transmembrane transporter activity"/>
    <property type="evidence" value="ECO:0007669"/>
    <property type="project" value="TreeGrafter"/>
</dbReference>
<keyword evidence="7" id="KW-1185">Reference proteome</keyword>
<dbReference type="InterPro" id="IPR058647">
    <property type="entry name" value="BSH_CzcB-like"/>
</dbReference>
<name>A0A328B9X5_9BACT</name>
<feature type="domain" description="CusB-like beta-barrel" evidence="4">
    <location>
        <begin position="371"/>
        <end position="441"/>
    </location>
</feature>
<evidence type="ECO:0000256" key="2">
    <source>
        <dbReference type="SAM" id="MobiDB-lite"/>
    </source>
</evidence>
<dbReference type="GO" id="GO:1990281">
    <property type="term" value="C:efflux pump complex"/>
    <property type="evidence" value="ECO:0007669"/>
    <property type="project" value="TreeGrafter"/>
</dbReference>
<dbReference type="EMBL" id="QHKM01000008">
    <property type="protein sequence ID" value="RAK63953.1"/>
    <property type="molecule type" value="Genomic_DNA"/>
</dbReference>
<protein>
    <submittedName>
        <fullName evidence="6">Uncharacterized protein</fullName>
    </submittedName>
</protein>
<feature type="region of interest" description="Disordered" evidence="2">
    <location>
        <begin position="1"/>
        <end position="159"/>
    </location>
</feature>
<dbReference type="SUPFAM" id="SSF111369">
    <property type="entry name" value="HlyD-like secretion proteins"/>
    <property type="match status" value="1"/>
</dbReference>
<evidence type="ECO:0000259" key="5">
    <source>
        <dbReference type="Pfam" id="PF25973"/>
    </source>
</evidence>
<dbReference type="PANTHER" id="PTHR30469:SF37">
    <property type="entry name" value="RAGD PROTEIN"/>
    <property type="match status" value="1"/>
</dbReference>
<feature type="compositionally biased region" description="Basic and acidic residues" evidence="2">
    <location>
        <begin position="570"/>
        <end position="579"/>
    </location>
</feature>
<dbReference type="Gene3D" id="1.10.287.470">
    <property type="entry name" value="Helix hairpin bin"/>
    <property type="match status" value="1"/>
</dbReference>
<keyword evidence="3" id="KW-0812">Transmembrane</keyword>
<dbReference type="PANTHER" id="PTHR30469">
    <property type="entry name" value="MULTIDRUG RESISTANCE PROTEIN MDTA"/>
    <property type="match status" value="1"/>
</dbReference>
<evidence type="ECO:0000259" key="4">
    <source>
        <dbReference type="Pfam" id="PF25954"/>
    </source>
</evidence>
<feature type="domain" description="CzcB-like barrel-sandwich hybrid" evidence="5">
    <location>
        <begin position="234"/>
        <end position="349"/>
    </location>
</feature>
<dbReference type="Proteomes" id="UP000248553">
    <property type="component" value="Unassembled WGS sequence"/>
</dbReference>
<evidence type="ECO:0000256" key="1">
    <source>
        <dbReference type="ARBA" id="ARBA00009477"/>
    </source>
</evidence>
<dbReference type="Gene3D" id="2.40.50.100">
    <property type="match status" value="1"/>
</dbReference>
<keyword evidence="3" id="KW-0472">Membrane</keyword>
<dbReference type="Gene3D" id="2.40.420.20">
    <property type="match status" value="1"/>
</dbReference>
<gene>
    <name evidence="6" type="ORF">DLM85_20650</name>
</gene>
<dbReference type="Pfam" id="PF25954">
    <property type="entry name" value="Beta-barrel_RND_2"/>
    <property type="match status" value="1"/>
</dbReference>
<evidence type="ECO:0000256" key="3">
    <source>
        <dbReference type="SAM" id="Phobius"/>
    </source>
</evidence>
<dbReference type="Pfam" id="PF25973">
    <property type="entry name" value="BSH_CzcB"/>
    <property type="match status" value="1"/>
</dbReference>
<dbReference type="AlphaFoldDB" id="A0A328B9X5"/>
<feature type="region of interest" description="Disordered" evidence="2">
    <location>
        <begin position="519"/>
        <end position="579"/>
    </location>
</feature>
<dbReference type="InterPro" id="IPR058792">
    <property type="entry name" value="Beta-barrel_RND_2"/>
</dbReference>
<evidence type="ECO:0000313" key="7">
    <source>
        <dbReference type="Proteomes" id="UP000248553"/>
    </source>
</evidence>
<feature type="compositionally biased region" description="Basic and acidic residues" evidence="2">
    <location>
        <begin position="519"/>
        <end position="531"/>
    </location>
</feature>
<feature type="transmembrane region" description="Helical" evidence="3">
    <location>
        <begin position="164"/>
        <end position="184"/>
    </location>
</feature>
<feature type="compositionally biased region" description="Basic and acidic residues" evidence="2">
    <location>
        <begin position="1"/>
        <end position="16"/>
    </location>
</feature>
<keyword evidence="3" id="KW-1133">Transmembrane helix</keyword>
<sequence>MSSEKPDQPQDARPDADDAQPGAAAGPQRRRADEHGIEDPSPADNAAPDPVNHNEPGQAIKDHMRFGENPVSARNEGQEGGEAAPAKPAANDKAGDEGAELDGKKAAEADGQPEDKDGAQERKADEQKSEQEPTSKPDDKPDGATAADDGRDDEDKKPPGKRRFWLVALIAGGLFVVLLLVGIIPRIKKSQERKKAARATLIAKPVVRVLPAVKAPDTTRLELPANTRANRETYLFARVDGYVEAWYADIGARVRRGQLLARIATPELDQRVTEARANAELARTSYNRLRSVALPGAISRQELDQGRAQYEAQRAILNQLLAQRSFRLVTAPFSGIVTERNVELGGLIAVSNAAGSQLFKLEQTDTLRAFVNVPQNFTPSIRRGLTADVIVPEFPDKPFPGRVSRDAGALAPDTRTLLTEVKVPNRQEQLKPGVFALVRFRVPRTAPSVVISANALVPSGLEPRVVVVRNQKVYYQPIVPGRDFGDEVEVTKGLKGGELLVINPSETLRDGLAVEVRQAEAGKDAKGKKGPPEGPEPLYDPDRPRQSLPVDKKPAGPEDAQAARSAGKPQGRESAQRKP</sequence>
<accession>A0A328B9X5</accession>
<dbReference type="Gene3D" id="2.40.30.170">
    <property type="match status" value="1"/>
</dbReference>
<evidence type="ECO:0000313" key="6">
    <source>
        <dbReference type="EMBL" id="RAK63953.1"/>
    </source>
</evidence>
<reference evidence="7" key="1">
    <citation type="submission" date="2018-05" db="EMBL/GenBank/DDBJ databases">
        <authorList>
            <person name="Nie L."/>
        </authorList>
    </citation>
    <scope>NUCLEOTIDE SEQUENCE [LARGE SCALE GENOMIC DNA]</scope>
    <source>
        <strain evidence="7">NL</strain>
    </source>
</reference>
<feature type="compositionally biased region" description="Basic and acidic residues" evidence="2">
    <location>
        <begin position="540"/>
        <end position="556"/>
    </location>
</feature>
<dbReference type="NCBIfam" id="TIGR01730">
    <property type="entry name" value="RND_mfp"/>
    <property type="match status" value="1"/>
</dbReference>
<dbReference type="RefSeq" id="WP_111480071.1">
    <property type="nucleotide sequence ID" value="NZ_QHKM01000008.1"/>
</dbReference>
<comment type="caution">
    <text evidence="6">The sequence shown here is derived from an EMBL/GenBank/DDBJ whole genome shotgun (WGS) entry which is preliminary data.</text>
</comment>
<feature type="compositionally biased region" description="Low complexity" evidence="2">
    <location>
        <begin position="39"/>
        <end position="50"/>
    </location>
</feature>
<comment type="similarity">
    <text evidence="1">Belongs to the membrane fusion protein (MFP) (TC 8.A.1) family.</text>
</comment>
<organism evidence="6 7">
    <name type="scientific">Hymenobacter edaphi</name>
    <dbReference type="NCBI Taxonomy" id="2211146"/>
    <lineage>
        <taxon>Bacteria</taxon>
        <taxon>Pseudomonadati</taxon>
        <taxon>Bacteroidota</taxon>
        <taxon>Cytophagia</taxon>
        <taxon>Cytophagales</taxon>
        <taxon>Hymenobacteraceae</taxon>
        <taxon>Hymenobacter</taxon>
    </lineage>
</organism>
<feature type="compositionally biased region" description="Low complexity" evidence="2">
    <location>
        <begin position="81"/>
        <end position="92"/>
    </location>
</feature>
<dbReference type="InterPro" id="IPR006143">
    <property type="entry name" value="RND_pump_MFP"/>
</dbReference>